<evidence type="ECO:0000313" key="4">
    <source>
        <dbReference type="WBParaSite" id="L893_g33882.t1"/>
    </source>
</evidence>
<evidence type="ECO:0000256" key="1">
    <source>
        <dbReference type="SAM" id="MobiDB-lite"/>
    </source>
</evidence>
<name>A0A1I8A910_9BILA</name>
<organism evidence="3 4">
    <name type="scientific">Steinernema glaseri</name>
    <dbReference type="NCBI Taxonomy" id="37863"/>
    <lineage>
        <taxon>Eukaryota</taxon>
        <taxon>Metazoa</taxon>
        <taxon>Ecdysozoa</taxon>
        <taxon>Nematoda</taxon>
        <taxon>Chromadorea</taxon>
        <taxon>Rhabditida</taxon>
        <taxon>Tylenchina</taxon>
        <taxon>Panagrolaimomorpha</taxon>
        <taxon>Strongyloidoidea</taxon>
        <taxon>Steinernematidae</taxon>
        <taxon>Steinernema</taxon>
    </lineage>
</organism>
<dbReference type="Proteomes" id="UP000095287">
    <property type="component" value="Unplaced"/>
</dbReference>
<evidence type="ECO:0000256" key="2">
    <source>
        <dbReference type="SAM" id="Phobius"/>
    </source>
</evidence>
<accession>A0A1I8A910</accession>
<feature type="transmembrane region" description="Helical" evidence="2">
    <location>
        <begin position="53"/>
        <end position="78"/>
    </location>
</feature>
<proteinExistence type="predicted"/>
<keyword evidence="2" id="KW-0812">Transmembrane</keyword>
<dbReference type="WBParaSite" id="L893_g33882.t1">
    <property type="protein sequence ID" value="L893_g33882.t1"/>
    <property type="gene ID" value="L893_g33882"/>
</dbReference>
<keyword evidence="3" id="KW-1185">Reference proteome</keyword>
<sequence length="83" mass="9391">MTSYRQVDEECPSYGGLDDPPSYEDVMEDATSPWMRSIRSLDFSEPKERPPKTVVACVIILLISLGCIVFILMAKVFYGVVKR</sequence>
<keyword evidence="2" id="KW-1133">Transmembrane helix</keyword>
<reference evidence="4" key="1">
    <citation type="submission" date="2016-11" db="UniProtKB">
        <authorList>
            <consortium name="WormBaseParasite"/>
        </authorList>
    </citation>
    <scope>IDENTIFICATION</scope>
</reference>
<keyword evidence="2" id="KW-0472">Membrane</keyword>
<protein>
    <submittedName>
        <fullName evidence="4">Membrane protein UL56</fullName>
    </submittedName>
</protein>
<dbReference type="AlphaFoldDB" id="A0A1I8A910"/>
<evidence type="ECO:0000313" key="3">
    <source>
        <dbReference type="Proteomes" id="UP000095287"/>
    </source>
</evidence>
<feature type="region of interest" description="Disordered" evidence="1">
    <location>
        <begin position="1"/>
        <end position="23"/>
    </location>
</feature>